<keyword evidence="3" id="KW-1185">Reference proteome</keyword>
<dbReference type="SUPFAM" id="SSF51735">
    <property type="entry name" value="NAD(P)-binding Rossmann-fold domains"/>
    <property type="match status" value="1"/>
</dbReference>
<dbReference type="Pfam" id="PF00107">
    <property type="entry name" value="ADH_zinc_N"/>
    <property type="match status" value="1"/>
</dbReference>
<dbReference type="RefSeq" id="WP_205186186.1">
    <property type="nucleotide sequence ID" value="NZ_JAFBFC010000003.1"/>
</dbReference>
<reference evidence="2 3" key="1">
    <citation type="submission" date="2021-01" db="EMBL/GenBank/DDBJ databases">
        <title>Genomic Encyclopedia of Type Strains, Phase IV (KMG-IV): sequencing the most valuable type-strain genomes for metagenomic binning, comparative biology and taxonomic classification.</title>
        <authorList>
            <person name="Goeker M."/>
        </authorList>
    </citation>
    <scope>NUCLEOTIDE SEQUENCE [LARGE SCALE GENOMIC DNA]</scope>
    <source>
        <strain evidence="2 3">DSM 104297</strain>
    </source>
</reference>
<dbReference type="InterPro" id="IPR051397">
    <property type="entry name" value="Zn-ADH-like_protein"/>
</dbReference>
<dbReference type="EMBL" id="JAFBFC010000003">
    <property type="protein sequence ID" value="MBM7702845.1"/>
    <property type="molecule type" value="Genomic_DNA"/>
</dbReference>
<protein>
    <submittedName>
        <fullName evidence="2">Acrylyl-CoA reductase (NADPH)</fullName>
        <ecNumber evidence="2">1.3.1.-</ecNumber>
    </submittedName>
</protein>
<dbReference type="GO" id="GO:0016491">
    <property type="term" value="F:oxidoreductase activity"/>
    <property type="evidence" value="ECO:0007669"/>
    <property type="project" value="UniProtKB-KW"/>
</dbReference>
<evidence type="ECO:0000259" key="1">
    <source>
        <dbReference type="SMART" id="SM00829"/>
    </source>
</evidence>
<dbReference type="Gene3D" id="3.40.50.720">
    <property type="entry name" value="NAD(P)-binding Rossmann-like Domain"/>
    <property type="match status" value="1"/>
</dbReference>
<dbReference type="InterPro" id="IPR013154">
    <property type="entry name" value="ADH-like_N"/>
</dbReference>
<dbReference type="EC" id="1.3.1.-" evidence="2"/>
<gene>
    <name evidence="2" type="ORF">JOC83_001692</name>
</gene>
<dbReference type="PANTHER" id="PTHR43677:SF1">
    <property type="entry name" value="ACRYLYL-COA REDUCTASE ACUI-RELATED"/>
    <property type="match status" value="1"/>
</dbReference>
<feature type="domain" description="Enoyl reductase (ER)" evidence="1">
    <location>
        <begin position="2"/>
        <end position="319"/>
    </location>
</feature>
<evidence type="ECO:0000313" key="2">
    <source>
        <dbReference type="EMBL" id="MBM7702845.1"/>
    </source>
</evidence>
<evidence type="ECO:0000313" key="3">
    <source>
        <dbReference type="Proteomes" id="UP000809829"/>
    </source>
</evidence>
<dbReference type="SUPFAM" id="SSF50129">
    <property type="entry name" value="GroES-like"/>
    <property type="match status" value="1"/>
</dbReference>
<name>A0ABS2QTW0_9BACI</name>
<comment type="caution">
    <text evidence="2">The sequence shown here is derived from an EMBL/GenBank/DDBJ whole genome shotgun (WGS) entry which is preliminary data.</text>
</comment>
<dbReference type="Gene3D" id="3.90.180.10">
    <property type="entry name" value="Medium-chain alcohol dehydrogenases, catalytic domain"/>
    <property type="match status" value="1"/>
</dbReference>
<dbReference type="CDD" id="cd08288">
    <property type="entry name" value="MDR_yhdh"/>
    <property type="match status" value="1"/>
</dbReference>
<dbReference type="InterPro" id="IPR013149">
    <property type="entry name" value="ADH-like_C"/>
</dbReference>
<keyword evidence="2" id="KW-0560">Oxidoreductase</keyword>
<dbReference type="NCBIfam" id="TIGR02823">
    <property type="entry name" value="oxido_YhdH"/>
    <property type="match status" value="1"/>
</dbReference>
<accession>A0ABS2QTW0</accession>
<dbReference type="Pfam" id="PF08240">
    <property type="entry name" value="ADH_N"/>
    <property type="match status" value="1"/>
</dbReference>
<dbReference type="SMART" id="SM00829">
    <property type="entry name" value="PKS_ER"/>
    <property type="match status" value="1"/>
</dbReference>
<sequence>MSHFQALVLNKDPEIKELSVDELPEGEVLVKVHYSNLNYKDGLAVTGKGKIVREFPFVPGIDFAGVVEESSSPDYKPGDEVILTGWGVGERYWGGYAQYARVKADWLVPLPDGLTLKEAMIIGTAGFTAALSVVALEEQGVKTGEEVLVTGATGGVGSFAVYLLAKQGYHVTASTGKESSHDYLRKLGASNMIDRALLSEKGKPLDAQKWAGAIDTVGSQTLANVLSQMKYDGTVTACGLAGGNDLPSTVFPFILRGVKLVGIDSVMVSYEKRVKAWKQLAETVDATVLESVVTEITLKDVPEYAERITNGEIQGRTIVNVQA</sequence>
<organism evidence="2 3">
    <name type="scientific">Priestia iocasae</name>
    <dbReference type="NCBI Taxonomy" id="2291674"/>
    <lineage>
        <taxon>Bacteria</taxon>
        <taxon>Bacillati</taxon>
        <taxon>Bacillota</taxon>
        <taxon>Bacilli</taxon>
        <taxon>Bacillales</taxon>
        <taxon>Bacillaceae</taxon>
        <taxon>Priestia</taxon>
    </lineage>
</organism>
<dbReference type="Proteomes" id="UP000809829">
    <property type="component" value="Unassembled WGS sequence"/>
</dbReference>
<dbReference type="InterPro" id="IPR014188">
    <property type="entry name" value="Acrylyl-CoA_reductase_AcuI"/>
</dbReference>
<dbReference type="PANTHER" id="PTHR43677">
    <property type="entry name" value="SHORT-CHAIN DEHYDROGENASE/REDUCTASE"/>
    <property type="match status" value="1"/>
</dbReference>
<dbReference type="InterPro" id="IPR011032">
    <property type="entry name" value="GroES-like_sf"/>
</dbReference>
<proteinExistence type="predicted"/>
<dbReference type="InterPro" id="IPR036291">
    <property type="entry name" value="NAD(P)-bd_dom_sf"/>
</dbReference>
<dbReference type="InterPro" id="IPR020843">
    <property type="entry name" value="ER"/>
</dbReference>